<feature type="domain" description="Histidine kinase" evidence="9">
    <location>
        <begin position="410"/>
        <end position="644"/>
    </location>
</feature>
<evidence type="ECO:0000313" key="12">
    <source>
        <dbReference type="Proteomes" id="UP001317742"/>
    </source>
</evidence>
<dbReference type="CDD" id="cd00082">
    <property type="entry name" value="HisKA"/>
    <property type="match status" value="1"/>
</dbReference>
<evidence type="ECO:0000259" key="10">
    <source>
        <dbReference type="PROSITE" id="PS50885"/>
    </source>
</evidence>
<name>A0ABM8B472_9BACT</name>
<dbReference type="InterPro" id="IPR005467">
    <property type="entry name" value="His_kinase_dom"/>
</dbReference>
<dbReference type="SMART" id="SM00388">
    <property type="entry name" value="HisKA"/>
    <property type="match status" value="1"/>
</dbReference>
<accession>A0ABM8B472</accession>
<dbReference type="InterPro" id="IPR036890">
    <property type="entry name" value="HATPase_C_sf"/>
</dbReference>
<dbReference type="InterPro" id="IPR003661">
    <property type="entry name" value="HisK_dim/P_dom"/>
</dbReference>
<keyword evidence="8" id="KW-1133">Transmembrane helix</keyword>
<dbReference type="Pfam" id="PF02518">
    <property type="entry name" value="HATPase_c"/>
    <property type="match status" value="1"/>
</dbReference>
<dbReference type="EC" id="2.7.13.3" evidence="3"/>
<dbReference type="PROSITE" id="PS50885">
    <property type="entry name" value="HAMP"/>
    <property type="match status" value="1"/>
</dbReference>
<evidence type="ECO:0000256" key="2">
    <source>
        <dbReference type="ARBA" id="ARBA00004370"/>
    </source>
</evidence>
<dbReference type="Gene3D" id="6.10.340.10">
    <property type="match status" value="1"/>
</dbReference>
<keyword evidence="5" id="KW-0808">Transferase</keyword>
<protein>
    <recommendedName>
        <fullName evidence="3">histidine kinase</fullName>
        <ecNumber evidence="3">2.7.13.3</ecNumber>
    </recommendedName>
</protein>
<evidence type="ECO:0000313" key="11">
    <source>
        <dbReference type="EMBL" id="BDQ38548.1"/>
    </source>
</evidence>
<dbReference type="SUPFAM" id="SSF47384">
    <property type="entry name" value="Homodimeric domain of signal transducing histidine kinase"/>
    <property type="match status" value="1"/>
</dbReference>
<keyword evidence="8" id="KW-0472">Membrane</keyword>
<evidence type="ECO:0000256" key="5">
    <source>
        <dbReference type="ARBA" id="ARBA00022679"/>
    </source>
</evidence>
<dbReference type="InterPro" id="IPR003660">
    <property type="entry name" value="HAMP_dom"/>
</dbReference>
<evidence type="ECO:0000256" key="7">
    <source>
        <dbReference type="ARBA" id="ARBA00023012"/>
    </source>
</evidence>
<comment type="catalytic activity">
    <reaction evidence="1">
        <text>ATP + protein L-histidine = ADP + protein N-phospho-L-histidine.</text>
        <dbReference type="EC" id="2.7.13.3"/>
    </reaction>
</comment>
<dbReference type="PROSITE" id="PS50109">
    <property type="entry name" value="HIS_KIN"/>
    <property type="match status" value="1"/>
</dbReference>
<keyword evidence="12" id="KW-1185">Reference proteome</keyword>
<evidence type="ECO:0000256" key="3">
    <source>
        <dbReference type="ARBA" id="ARBA00012438"/>
    </source>
</evidence>
<dbReference type="CDD" id="cd12912">
    <property type="entry name" value="PDC2_MCP_like"/>
    <property type="match status" value="2"/>
</dbReference>
<dbReference type="Pfam" id="PF00672">
    <property type="entry name" value="HAMP"/>
    <property type="match status" value="1"/>
</dbReference>
<evidence type="ECO:0000256" key="1">
    <source>
        <dbReference type="ARBA" id="ARBA00000085"/>
    </source>
</evidence>
<dbReference type="PANTHER" id="PTHR43711">
    <property type="entry name" value="TWO-COMPONENT HISTIDINE KINASE"/>
    <property type="match status" value="1"/>
</dbReference>
<dbReference type="InterPro" id="IPR050736">
    <property type="entry name" value="Sensor_HK_Regulatory"/>
</dbReference>
<reference evidence="11 12" key="1">
    <citation type="submission" date="2022-08" db="EMBL/GenBank/DDBJ databases">
        <title>Genome Sequence of the sulphate-reducing bacterium, Pseudodesulfovibrio sp. SYK.</title>
        <authorList>
            <person name="Kondo R."/>
            <person name="Kataoka T."/>
        </authorList>
    </citation>
    <scope>NUCLEOTIDE SEQUENCE [LARGE SCALE GENOMIC DNA]</scope>
    <source>
        <strain evidence="11 12">SYK</strain>
    </source>
</reference>
<dbReference type="SMART" id="SM00304">
    <property type="entry name" value="HAMP"/>
    <property type="match status" value="1"/>
</dbReference>
<dbReference type="InterPro" id="IPR003594">
    <property type="entry name" value="HATPase_dom"/>
</dbReference>
<evidence type="ECO:0000256" key="6">
    <source>
        <dbReference type="ARBA" id="ARBA00022777"/>
    </source>
</evidence>
<dbReference type="PRINTS" id="PR00344">
    <property type="entry name" value="BCTRLSENSOR"/>
</dbReference>
<dbReference type="EMBL" id="AP026709">
    <property type="protein sequence ID" value="BDQ38548.1"/>
    <property type="molecule type" value="Genomic_DNA"/>
</dbReference>
<organism evidence="11 12">
    <name type="scientific">Pseudodesulfovibrio nedwellii</name>
    <dbReference type="NCBI Taxonomy" id="2973072"/>
    <lineage>
        <taxon>Bacteria</taxon>
        <taxon>Pseudomonadati</taxon>
        <taxon>Thermodesulfobacteriota</taxon>
        <taxon>Desulfovibrionia</taxon>
        <taxon>Desulfovibrionales</taxon>
        <taxon>Desulfovibrionaceae</taxon>
    </lineage>
</organism>
<sequence length="648" mass="73801">MIRNMKIRNKMFVAYACAFLLIFSVVGIVIYALVTNIIQESIESELSRTTEMIQNMVHTTADVSIKNYMRAVAEKNLEEAKQLYRQVRRGRITEQEAKQRARESFLSQTIGTTGRIYCLDSDGIMVVHHKHSLLDVDLSGLPFVKEQIRRKTGYIEYDWKEPFEKKVRPKAVFMAYFEPWDWIISVSSYRDEFIQLINVEDLNKRLFSLGFGKSGYPFVLDYDGKMLLHPYLEGKHYGEYGDPKLSAIARRIVEEKNGHFDYLWKNPGDTELKEKVVYFMDIPEMGWVVASSSYYEDFQAPLEAVKFIFIGALLVGLLFMVPISMGIGSLITRPLNELQIDLARAADGDFSVRMRQFSNDELGILVQYFNTFMEKLEEYSSSREKEIAVRRDAEQKLIAMDRAKTLFLASASHELRTPLTSILGFLKLMEKSFQKQFRSHIETLANGEVQAERFARNLSIVRIEAERLGRLVNDLLDMSKIEAGKMEWRDQTLLVQDIIVRAAESVAGRAEATPKVDFVVRTPESDAAVNVDADRLHQVLINLLDNAFKYTELGSVTLSAVEAEGVSHFSVCDTGRGISEDDREKIFDIFYQAHDVNKRSSQVLGTGLGLAICQQIVEHYGGKLKMIPAESGGSCFIFSIPLSDKEIV</sequence>
<dbReference type="Gene3D" id="3.30.450.20">
    <property type="entry name" value="PAS domain"/>
    <property type="match status" value="2"/>
</dbReference>
<dbReference type="SMART" id="SM00387">
    <property type="entry name" value="HATPase_c"/>
    <property type="match status" value="1"/>
</dbReference>
<keyword evidence="7" id="KW-0902">Two-component regulatory system</keyword>
<feature type="transmembrane region" description="Helical" evidence="8">
    <location>
        <begin position="12"/>
        <end position="34"/>
    </location>
</feature>
<dbReference type="CDD" id="cd06225">
    <property type="entry name" value="HAMP"/>
    <property type="match status" value="1"/>
</dbReference>
<comment type="subcellular location">
    <subcellularLocation>
        <location evidence="2">Membrane</location>
    </subcellularLocation>
</comment>
<keyword evidence="8" id="KW-0812">Transmembrane</keyword>
<evidence type="ECO:0000259" key="9">
    <source>
        <dbReference type="PROSITE" id="PS50109"/>
    </source>
</evidence>
<gene>
    <name evidence="11" type="ORF">SYK_29080</name>
</gene>
<dbReference type="InterPro" id="IPR004358">
    <property type="entry name" value="Sig_transdc_His_kin-like_C"/>
</dbReference>
<feature type="transmembrane region" description="Helical" evidence="8">
    <location>
        <begin position="307"/>
        <end position="331"/>
    </location>
</feature>
<dbReference type="Pfam" id="PF08269">
    <property type="entry name" value="dCache_2"/>
    <property type="match status" value="1"/>
</dbReference>
<dbReference type="SUPFAM" id="SSF158472">
    <property type="entry name" value="HAMP domain-like"/>
    <property type="match status" value="1"/>
</dbReference>
<feature type="domain" description="HAMP" evidence="10">
    <location>
        <begin position="329"/>
        <end position="381"/>
    </location>
</feature>
<dbReference type="Gene3D" id="1.10.287.130">
    <property type="match status" value="1"/>
</dbReference>
<proteinExistence type="predicted"/>
<dbReference type="SUPFAM" id="SSF55874">
    <property type="entry name" value="ATPase domain of HSP90 chaperone/DNA topoisomerase II/histidine kinase"/>
    <property type="match status" value="1"/>
</dbReference>
<dbReference type="InterPro" id="IPR004010">
    <property type="entry name" value="Double_Cache_2"/>
</dbReference>
<dbReference type="Proteomes" id="UP001317742">
    <property type="component" value="Chromosome"/>
</dbReference>
<dbReference type="Gene3D" id="3.30.565.10">
    <property type="entry name" value="Histidine kinase-like ATPase, C-terminal domain"/>
    <property type="match status" value="1"/>
</dbReference>
<dbReference type="InterPro" id="IPR036097">
    <property type="entry name" value="HisK_dim/P_sf"/>
</dbReference>
<keyword evidence="6" id="KW-0418">Kinase</keyword>
<evidence type="ECO:0000256" key="4">
    <source>
        <dbReference type="ARBA" id="ARBA00022553"/>
    </source>
</evidence>
<dbReference type="Pfam" id="PF00512">
    <property type="entry name" value="HisKA"/>
    <property type="match status" value="1"/>
</dbReference>
<dbReference type="PANTHER" id="PTHR43711:SF1">
    <property type="entry name" value="HISTIDINE KINASE 1"/>
    <property type="match status" value="1"/>
</dbReference>
<keyword evidence="4" id="KW-0597">Phosphoprotein</keyword>
<evidence type="ECO:0000256" key="8">
    <source>
        <dbReference type="SAM" id="Phobius"/>
    </source>
</evidence>